<feature type="binding site" evidence="10">
    <location>
        <position position="36"/>
    </location>
    <ligand>
        <name>Mg(2+)</name>
        <dbReference type="ChEBI" id="CHEBI:18420"/>
        <label>1</label>
    </ligand>
</feature>
<keyword evidence="8 10" id="KW-0464">Manganese</keyword>
<dbReference type="SUPFAM" id="SSF55821">
    <property type="entry name" value="YrdC/RibB"/>
    <property type="match status" value="1"/>
</dbReference>
<gene>
    <name evidence="10 12" type="primary">ribB</name>
    <name evidence="12" type="ORF">CRV08_13055</name>
</gene>
<dbReference type="PANTHER" id="PTHR21327">
    <property type="entry name" value="GTP CYCLOHYDROLASE II-RELATED"/>
    <property type="match status" value="1"/>
</dbReference>
<comment type="subunit">
    <text evidence="10 11">Homodimer.</text>
</comment>
<evidence type="ECO:0000256" key="6">
    <source>
        <dbReference type="ARBA" id="ARBA00022723"/>
    </source>
</evidence>
<feature type="binding site" evidence="10">
    <location>
        <begin position="147"/>
        <end position="151"/>
    </location>
    <ligand>
        <name>D-ribulose 5-phosphate</name>
        <dbReference type="ChEBI" id="CHEBI:58121"/>
    </ligand>
</feature>
<dbReference type="Pfam" id="PF00926">
    <property type="entry name" value="DHBP_synthase"/>
    <property type="match status" value="1"/>
</dbReference>
<feature type="binding site" evidence="10">
    <location>
        <position position="40"/>
    </location>
    <ligand>
        <name>D-ribulose 5-phosphate</name>
        <dbReference type="ChEBI" id="CHEBI:58121"/>
    </ligand>
</feature>
<dbReference type="GO" id="GO:0005829">
    <property type="term" value="C:cytosol"/>
    <property type="evidence" value="ECO:0007669"/>
    <property type="project" value="TreeGrafter"/>
</dbReference>
<dbReference type="PANTHER" id="PTHR21327:SF38">
    <property type="entry name" value="3,4-DIHYDROXY-2-BUTANONE 4-PHOSPHATE SYNTHASE"/>
    <property type="match status" value="1"/>
</dbReference>
<sequence>MNQKILNWDFKIDVQNAIKALQNGKGVVVTDNKDRENEADIFFYAHTITESQMALLIRECSGIVCLCLTSKKVEELQLPMMVEANNSKYQTPFTISIEAKDNVTTGVSAKDRVTTIKAAIKEDGINHIVSPGHIFPLRSRDGGVFERQGHTEASIDLMKLAKLEPVAVLCELTNEDGTMAKGEQIEAFAKRYDMPLLSVDDIIKYRQFVEE</sequence>
<keyword evidence="6 10" id="KW-0479">Metal-binding</keyword>
<feature type="binding site" evidence="10">
    <location>
        <position position="150"/>
    </location>
    <ligand>
        <name>Mg(2+)</name>
        <dbReference type="ChEBI" id="CHEBI:18420"/>
        <label>2</label>
    </ligand>
</feature>
<dbReference type="HAMAP" id="MF_00180">
    <property type="entry name" value="RibB"/>
    <property type="match status" value="1"/>
</dbReference>
<evidence type="ECO:0000256" key="7">
    <source>
        <dbReference type="ARBA" id="ARBA00022842"/>
    </source>
</evidence>
<evidence type="ECO:0000256" key="1">
    <source>
        <dbReference type="ARBA" id="ARBA00002284"/>
    </source>
</evidence>
<dbReference type="GO" id="GO:0008686">
    <property type="term" value="F:3,4-dihydroxy-2-butanone-4-phosphate synthase activity"/>
    <property type="evidence" value="ECO:0007669"/>
    <property type="project" value="UniProtKB-UniRule"/>
</dbReference>
<comment type="function">
    <text evidence="1 10 11">Catalyzes the conversion of D-ribulose 5-phosphate to formate and 3,4-dihydroxy-2-butanone 4-phosphate.</text>
</comment>
<evidence type="ECO:0000256" key="11">
    <source>
        <dbReference type="RuleBase" id="RU003843"/>
    </source>
</evidence>
<dbReference type="EC" id="4.1.99.12" evidence="3 10"/>
<dbReference type="EMBL" id="PDKJ01000015">
    <property type="protein sequence ID" value="RXJ66401.1"/>
    <property type="molecule type" value="Genomic_DNA"/>
</dbReference>
<keyword evidence="7 10" id="KW-0460">Magnesium</keyword>
<evidence type="ECO:0000256" key="3">
    <source>
        <dbReference type="ARBA" id="ARBA00012153"/>
    </source>
</evidence>
<proteinExistence type="inferred from homology"/>
<keyword evidence="9 10" id="KW-0456">Lyase</keyword>
<accession>A0A4Q0YBZ9</accession>
<feature type="binding site" evidence="10">
    <location>
        <position position="36"/>
    </location>
    <ligand>
        <name>Mg(2+)</name>
        <dbReference type="ChEBI" id="CHEBI:18420"/>
        <label>2</label>
    </ligand>
</feature>
<dbReference type="NCBIfam" id="TIGR00506">
    <property type="entry name" value="ribB"/>
    <property type="match status" value="1"/>
</dbReference>
<evidence type="ECO:0000256" key="2">
    <source>
        <dbReference type="ARBA" id="ARBA00004904"/>
    </source>
</evidence>
<dbReference type="Proteomes" id="UP000290172">
    <property type="component" value="Unassembled WGS sequence"/>
</dbReference>
<dbReference type="GO" id="GO:0009231">
    <property type="term" value="P:riboflavin biosynthetic process"/>
    <property type="evidence" value="ECO:0007669"/>
    <property type="project" value="UniProtKB-UniRule"/>
</dbReference>
<dbReference type="UniPathway" id="UPA00275">
    <property type="reaction ID" value="UER00399"/>
</dbReference>
<feature type="binding site" evidence="10">
    <location>
        <begin position="35"/>
        <end position="36"/>
    </location>
    <ligand>
        <name>D-ribulose 5-phosphate</name>
        <dbReference type="ChEBI" id="CHEBI:58121"/>
    </ligand>
</feature>
<protein>
    <recommendedName>
        <fullName evidence="4 10">3,4-dihydroxy-2-butanone 4-phosphate synthase</fullName>
        <shortName evidence="10 11">DHBP synthase</shortName>
        <ecNumber evidence="3 10">4.1.99.12</ecNumber>
    </recommendedName>
</protein>
<comment type="catalytic activity">
    <reaction evidence="10 11">
        <text>D-ribulose 5-phosphate = (2S)-2-hydroxy-3-oxobutyl phosphate + formate + H(+)</text>
        <dbReference type="Rhea" id="RHEA:18457"/>
        <dbReference type="ChEBI" id="CHEBI:15378"/>
        <dbReference type="ChEBI" id="CHEBI:15740"/>
        <dbReference type="ChEBI" id="CHEBI:58121"/>
        <dbReference type="ChEBI" id="CHEBI:58830"/>
        <dbReference type="EC" id="4.1.99.12"/>
    </reaction>
</comment>
<dbReference type="GO" id="GO:0030145">
    <property type="term" value="F:manganese ion binding"/>
    <property type="evidence" value="ECO:0007669"/>
    <property type="project" value="UniProtKB-UniRule"/>
</dbReference>
<dbReference type="RefSeq" id="WP_128982831.1">
    <property type="nucleotide sequence ID" value="NZ_PDKJ01000015.1"/>
</dbReference>
<dbReference type="GO" id="GO:0000287">
    <property type="term" value="F:magnesium ion binding"/>
    <property type="evidence" value="ECO:0007669"/>
    <property type="project" value="UniProtKB-UniRule"/>
</dbReference>
<comment type="caution">
    <text evidence="12">The sequence shown here is derived from an EMBL/GenBank/DDBJ whole genome shotgun (WGS) entry which is preliminary data.</text>
</comment>
<comment type="similarity">
    <text evidence="10 11">Belongs to the DHBP synthase family.</text>
</comment>
<dbReference type="InterPro" id="IPR000422">
    <property type="entry name" value="DHBP_synthase_RibB"/>
</dbReference>
<feature type="site" description="Essential for catalytic activity" evidence="10">
    <location>
        <position position="133"/>
    </location>
</feature>
<evidence type="ECO:0000256" key="10">
    <source>
        <dbReference type="HAMAP-Rule" id="MF_00180"/>
    </source>
</evidence>
<dbReference type="Gene3D" id="3.90.870.10">
    <property type="entry name" value="DHBP synthase"/>
    <property type="match status" value="1"/>
</dbReference>
<evidence type="ECO:0000256" key="8">
    <source>
        <dbReference type="ARBA" id="ARBA00023211"/>
    </source>
</evidence>
<evidence type="ECO:0000313" key="12">
    <source>
        <dbReference type="EMBL" id="RXJ66401.1"/>
    </source>
</evidence>
<comment type="pathway">
    <text evidence="2 10 11">Cofactor biosynthesis; riboflavin biosynthesis; 2-hydroxy-3-oxobutyl phosphate from D-ribulose 5-phosphate: step 1/1.</text>
</comment>
<comment type="cofactor">
    <cofactor evidence="10 11">
        <name>Mg(2+)</name>
        <dbReference type="ChEBI" id="CHEBI:18420"/>
    </cofactor>
    <cofactor evidence="10 11">
        <name>Mn(2+)</name>
        <dbReference type="ChEBI" id="CHEBI:29035"/>
    </cofactor>
    <text evidence="10 11">Binds 2 divalent metal cations per subunit. Magnesium or manganese.</text>
</comment>
<dbReference type="InterPro" id="IPR017945">
    <property type="entry name" value="DHBP_synth_RibB-like_a/b_dom"/>
</dbReference>
<feature type="site" description="Essential for catalytic activity" evidence="10">
    <location>
        <position position="171"/>
    </location>
</feature>
<organism evidence="12 13">
    <name type="scientific">Halarcobacter ebronensis</name>
    <dbReference type="NCBI Taxonomy" id="1462615"/>
    <lineage>
        <taxon>Bacteria</taxon>
        <taxon>Pseudomonadati</taxon>
        <taxon>Campylobacterota</taxon>
        <taxon>Epsilonproteobacteria</taxon>
        <taxon>Campylobacterales</taxon>
        <taxon>Arcobacteraceae</taxon>
        <taxon>Halarcobacter</taxon>
    </lineage>
</organism>
<evidence type="ECO:0000256" key="9">
    <source>
        <dbReference type="ARBA" id="ARBA00023239"/>
    </source>
</evidence>
<keyword evidence="5 10" id="KW-0686">Riboflavin biosynthesis</keyword>
<name>A0A4Q0YBZ9_9BACT</name>
<evidence type="ECO:0000313" key="13">
    <source>
        <dbReference type="Proteomes" id="UP000290172"/>
    </source>
</evidence>
<dbReference type="AlphaFoldDB" id="A0A4Q0YBZ9"/>
<reference evidence="12 13" key="1">
    <citation type="submission" date="2017-10" db="EMBL/GenBank/DDBJ databases">
        <title>Genomics of the genus Arcobacter.</title>
        <authorList>
            <person name="Perez-Cataluna A."/>
            <person name="Figueras M.J."/>
        </authorList>
    </citation>
    <scope>NUCLEOTIDE SEQUENCE [LARGE SCALE GENOMIC DNA]</scope>
    <source>
        <strain evidence="12 13">CECT 8993</strain>
    </source>
</reference>
<evidence type="ECO:0000256" key="5">
    <source>
        <dbReference type="ARBA" id="ARBA00022619"/>
    </source>
</evidence>
<evidence type="ECO:0000256" key="4">
    <source>
        <dbReference type="ARBA" id="ARBA00018836"/>
    </source>
</evidence>